<evidence type="ECO:0000313" key="2">
    <source>
        <dbReference type="Proteomes" id="UP001383192"/>
    </source>
</evidence>
<gene>
    <name evidence="1" type="ORF">VNI00_012703</name>
</gene>
<protein>
    <submittedName>
        <fullName evidence="1">Uncharacterized protein</fullName>
    </submittedName>
</protein>
<evidence type="ECO:0000313" key="1">
    <source>
        <dbReference type="EMBL" id="KAK7033703.1"/>
    </source>
</evidence>
<organism evidence="1 2">
    <name type="scientific">Paramarasmius palmivorus</name>
    <dbReference type="NCBI Taxonomy" id="297713"/>
    <lineage>
        <taxon>Eukaryota</taxon>
        <taxon>Fungi</taxon>
        <taxon>Dikarya</taxon>
        <taxon>Basidiomycota</taxon>
        <taxon>Agaricomycotina</taxon>
        <taxon>Agaricomycetes</taxon>
        <taxon>Agaricomycetidae</taxon>
        <taxon>Agaricales</taxon>
        <taxon>Marasmiineae</taxon>
        <taxon>Marasmiaceae</taxon>
        <taxon>Paramarasmius</taxon>
    </lineage>
</organism>
<proteinExistence type="predicted"/>
<dbReference type="Proteomes" id="UP001383192">
    <property type="component" value="Unassembled WGS sequence"/>
</dbReference>
<reference evidence="1 2" key="1">
    <citation type="submission" date="2024-01" db="EMBL/GenBank/DDBJ databases">
        <title>A draft genome for a cacao thread blight-causing isolate of Paramarasmius palmivorus.</title>
        <authorList>
            <person name="Baruah I.K."/>
            <person name="Bukari Y."/>
            <person name="Amoako-Attah I."/>
            <person name="Meinhardt L.W."/>
            <person name="Bailey B.A."/>
            <person name="Cohen S.P."/>
        </authorList>
    </citation>
    <scope>NUCLEOTIDE SEQUENCE [LARGE SCALE GENOMIC DNA]</scope>
    <source>
        <strain evidence="1 2">GH-12</strain>
    </source>
</reference>
<name>A0AAW0C3H6_9AGAR</name>
<dbReference type="EMBL" id="JAYKXP010000060">
    <property type="protein sequence ID" value="KAK7033703.1"/>
    <property type="molecule type" value="Genomic_DNA"/>
</dbReference>
<comment type="caution">
    <text evidence="1">The sequence shown here is derived from an EMBL/GenBank/DDBJ whole genome shotgun (WGS) entry which is preliminary data.</text>
</comment>
<keyword evidence="2" id="KW-1185">Reference proteome</keyword>
<accession>A0AAW0C3H6</accession>
<sequence>MFLAKTSVYDTYGQQHQRSLARVNLHLSDVDSNGGLGNIQRDQINNFYKNENKSRAFECLAQKAALPILATTLDTFTLHQIVTQAHDSR</sequence>
<dbReference type="AlphaFoldDB" id="A0AAW0C3H6"/>